<evidence type="ECO:0000313" key="5">
    <source>
        <dbReference type="EMBL" id="PFH48285.1"/>
    </source>
</evidence>
<sequence length="233" mass="23990">MFHRNFVATVVLTSSLFVFVNAFNGDMTYYDPSIGTGACGKVYSTQDMVAAIPVSIFNYANAPANPNNNAFCGQQARITVGDKSAVVNIVDKCPGCGGEGIDVSPKAFEMFASLGVGRLKVTWETLSPGSGNKVNPAPTGATPGTTSVNTPGVPTLVSTPSIPTPVTTPVVPVPPSTPGIPAPVSTPGPGPSPNPTQVAHCPNVNQQATPVGRRASRIWGKRLVPAEIPSEHA</sequence>
<dbReference type="EMBL" id="KZ302069">
    <property type="protein sequence ID" value="PFH48285.1"/>
    <property type="molecule type" value="Genomic_DNA"/>
</dbReference>
<organism evidence="5 6">
    <name type="scientific">Amanita thiersii Skay4041</name>
    <dbReference type="NCBI Taxonomy" id="703135"/>
    <lineage>
        <taxon>Eukaryota</taxon>
        <taxon>Fungi</taxon>
        <taxon>Dikarya</taxon>
        <taxon>Basidiomycota</taxon>
        <taxon>Agaricomycotina</taxon>
        <taxon>Agaricomycetes</taxon>
        <taxon>Agaricomycetidae</taxon>
        <taxon>Agaricales</taxon>
        <taxon>Pluteineae</taxon>
        <taxon>Amanitaceae</taxon>
        <taxon>Amanita</taxon>
    </lineage>
</organism>
<keyword evidence="6" id="KW-1185">Reference proteome</keyword>
<dbReference type="PANTHER" id="PTHR31836:SF27">
    <property type="entry name" value="RLPA-LIKE PROTEIN DOUBLE-PSI BETA-BARREL DOMAIN-CONTAINING PROTEIN"/>
    <property type="match status" value="1"/>
</dbReference>
<accession>A0A2A9NB86</accession>
<feature type="compositionally biased region" description="Low complexity" evidence="2">
    <location>
        <begin position="136"/>
        <end position="146"/>
    </location>
</feature>
<feature type="signal peptide" evidence="3">
    <location>
        <begin position="1"/>
        <end position="22"/>
    </location>
</feature>
<feature type="domain" description="RlpA-like protein double-psi beta-barrel" evidence="4">
    <location>
        <begin position="25"/>
        <end position="122"/>
    </location>
</feature>
<evidence type="ECO:0000256" key="3">
    <source>
        <dbReference type="SAM" id="SignalP"/>
    </source>
</evidence>
<dbReference type="Gene3D" id="2.40.40.10">
    <property type="entry name" value="RlpA-like domain"/>
    <property type="match status" value="1"/>
</dbReference>
<dbReference type="STRING" id="703135.A0A2A9NB86"/>
<feature type="region of interest" description="Disordered" evidence="2">
    <location>
        <begin position="130"/>
        <end position="151"/>
    </location>
</feature>
<dbReference type="SUPFAM" id="SSF50685">
    <property type="entry name" value="Barwin-like endoglucanases"/>
    <property type="match status" value="1"/>
</dbReference>
<protein>
    <recommendedName>
        <fullName evidence="4">RlpA-like protein double-psi beta-barrel domain-containing protein</fullName>
    </recommendedName>
</protein>
<gene>
    <name evidence="5" type="ORF">AMATHDRAFT_5954</name>
</gene>
<dbReference type="OrthoDB" id="406505at2759"/>
<keyword evidence="1 3" id="KW-0732">Signal</keyword>
<dbReference type="InterPro" id="IPR051477">
    <property type="entry name" value="Expansin_CellWall"/>
</dbReference>
<name>A0A2A9NB86_9AGAR</name>
<feature type="region of interest" description="Disordered" evidence="2">
    <location>
        <begin position="175"/>
        <end position="198"/>
    </location>
</feature>
<feature type="chain" id="PRO_5012270357" description="RlpA-like protein double-psi beta-barrel domain-containing protein" evidence="3">
    <location>
        <begin position="23"/>
        <end position="233"/>
    </location>
</feature>
<dbReference type="InterPro" id="IPR009009">
    <property type="entry name" value="RlpA-like_DPBB"/>
</dbReference>
<reference evidence="5" key="1">
    <citation type="submission" date="2014-02" db="EMBL/GenBank/DDBJ databases">
        <title>Transposable element dynamics among asymbiotic and ectomycorrhizal Amanita fungi.</title>
        <authorList>
            <consortium name="DOE Joint Genome Institute"/>
            <person name="Hess J."/>
            <person name="Skrede I."/>
            <person name="Wolfe B."/>
            <person name="LaButti K."/>
            <person name="Ohm R.A."/>
            <person name="Grigoriev I.V."/>
            <person name="Pringle A."/>
        </authorList>
    </citation>
    <scope>NUCLEOTIDE SEQUENCE [LARGE SCALE GENOMIC DNA]</scope>
    <source>
        <strain evidence="5">SKay4041</strain>
    </source>
</reference>
<evidence type="ECO:0000256" key="1">
    <source>
        <dbReference type="ARBA" id="ARBA00022729"/>
    </source>
</evidence>
<evidence type="ECO:0000259" key="4">
    <source>
        <dbReference type="Pfam" id="PF03330"/>
    </source>
</evidence>
<dbReference type="Proteomes" id="UP000242287">
    <property type="component" value="Unassembled WGS sequence"/>
</dbReference>
<dbReference type="Pfam" id="PF03330">
    <property type="entry name" value="DPBB_1"/>
    <property type="match status" value="1"/>
</dbReference>
<dbReference type="PANTHER" id="PTHR31836">
    <property type="match status" value="1"/>
</dbReference>
<proteinExistence type="predicted"/>
<dbReference type="AlphaFoldDB" id="A0A2A9NB86"/>
<evidence type="ECO:0000313" key="6">
    <source>
        <dbReference type="Proteomes" id="UP000242287"/>
    </source>
</evidence>
<feature type="compositionally biased region" description="Pro residues" evidence="2">
    <location>
        <begin position="175"/>
        <end position="194"/>
    </location>
</feature>
<dbReference type="CDD" id="cd22191">
    <property type="entry name" value="DPBB_RlpA_EXP_N-like"/>
    <property type="match status" value="1"/>
</dbReference>
<evidence type="ECO:0000256" key="2">
    <source>
        <dbReference type="SAM" id="MobiDB-lite"/>
    </source>
</evidence>
<dbReference type="InterPro" id="IPR036908">
    <property type="entry name" value="RlpA-like_sf"/>
</dbReference>